<evidence type="ECO:0000313" key="2">
    <source>
        <dbReference type="Proteomes" id="UP000783588"/>
    </source>
</evidence>
<dbReference type="RefSeq" id="WP_216470995.1">
    <property type="nucleotide sequence ID" value="NZ_JAHLQI010000007.1"/>
</dbReference>
<keyword evidence="2" id="KW-1185">Reference proteome</keyword>
<comment type="caution">
    <text evidence="1">The sequence shown here is derived from an EMBL/GenBank/DDBJ whole genome shotgun (WGS) entry which is preliminary data.</text>
</comment>
<gene>
    <name evidence="1" type="ORF">KQI75_11750</name>
</gene>
<organism evidence="1 2">
    <name type="scientific">Butyricicoccus intestinisimiae</name>
    <dbReference type="NCBI Taxonomy" id="2841509"/>
    <lineage>
        <taxon>Bacteria</taxon>
        <taxon>Bacillati</taxon>
        <taxon>Bacillota</taxon>
        <taxon>Clostridia</taxon>
        <taxon>Eubacteriales</taxon>
        <taxon>Butyricicoccaceae</taxon>
        <taxon>Butyricicoccus</taxon>
    </lineage>
</organism>
<evidence type="ECO:0000313" key="1">
    <source>
        <dbReference type="EMBL" id="MBU5491281.1"/>
    </source>
</evidence>
<protein>
    <submittedName>
        <fullName evidence="1">Uncharacterized protein</fullName>
    </submittedName>
</protein>
<dbReference type="EMBL" id="JAHLQI010000007">
    <property type="protein sequence ID" value="MBU5491281.1"/>
    <property type="molecule type" value="Genomic_DNA"/>
</dbReference>
<dbReference type="Proteomes" id="UP000783588">
    <property type="component" value="Unassembled WGS sequence"/>
</dbReference>
<name>A0ABS6EUC5_9FIRM</name>
<sequence>MATNYNVVIERFLPTVAEYMLLEMTEEQRNSVLDAYIISAATEFNSACLHDLENRDEENRCFMEDLSDEEIEILVDMMRVAWLKHKLYDSEKLRNGMSTKDYTVFSPANLLAELRDTYNNACESATNRLMNYTYTHNIGKIARLRKNGDSLFRY</sequence>
<proteinExistence type="predicted"/>
<reference evidence="1 2" key="1">
    <citation type="submission" date="2021-06" db="EMBL/GenBank/DDBJ databases">
        <authorList>
            <person name="Sun Q."/>
            <person name="Li D."/>
        </authorList>
    </citation>
    <scope>NUCLEOTIDE SEQUENCE [LARGE SCALE GENOMIC DNA]</scope>
    <source>
        <strain evidence="1 2">MSJd-7</strain>
    </source>
</reference>
<accession>A0ABS6EUC5</accession>